<dbReference type="GeneID" id="24425642"/>
<dbReference type="InterPro" id="IPR033812">
    <property type="entry name" value="Proteasome_alpha_type_5"/>
</dbReference>
<dbReference type="CDD" id="cd03753">
    <property type="entry name" value="proteasome_alpha_type_5"/>
    <property type="match status" value="1"/>
</dbReference>
<dbReference type="InterPro" id="IPR050115">
    <property type="entry name" value="Proteasome_alpha"/>
</dbReference>
<dbReference type="FunFam" id="3.60.20.10:FF:000054">
    <property type="entry name" value="Proteasome subunit alpha type"/>
    <property type="match status" value="1"/>
</dbReference>
<sequence length="257" mass="28356">MFATRSEYDRGVNTFSPEGRLFQVEYALGAIKFGSTAIGITTKEGVIFASEHRASSPLLVLTSVEKILEIDSHIACTMSGLIADARTLVNHGRTECANHRFVYNEPMPIQSCVESMSELALEFSLVIETKKKKTMSRPFGVALLVGGIDDFGPNLWCTDPSGTNTKFKAAAIGAAQEGAEAMLQEKYSPDMSFEDAEKLIVEILRHVMEEKITKNNVEMACIKVTDKKVHFYKADEIENIIASLPPPEFPSVQDLRS</sequence>
<dbReference type="Pfam" id="PF10584">
    <property type="entry name" value="Proteasome_A_N"/>
    <property type="match status" value="1"/>
</dbReference>
<dbReference type="SMART" id="SM00948">
    <property type="entry name" value="Proteasome_A_N"/>
    <property type="match status" value="1"/>
</dbReference>
<evidence type="ECO:0000256" key="2">
    <source>
        <dbReference type="ARBA" id="ARBA00022942"/>
    </source>
</evidence>
<evidence type="ECO:0000313" key="7">
    <source>
        <dbReference type="EMBL" id="CCF75196.1"/>
    </source>
</evidence>
<keyword evidence="1 5" id="KW-0963">Cytoplasm</keyword>
<accession>I7IS03</accession>
<dbReference type="GO" id="GO:0016787">
    <property type="term" value="F:hydrolase activity"/>
    <property type="evidence" value="ECO:0007669"/>
    <property type="project" value="UniProtKB-KW"/>
</dbReference>
<evidence type="ECO:0000256" key="1">
    <source>
        <dbReference type="ARBA" id="ARBA00022490"/>
    </source>
</evidence>
<dbReference type="GO" id="GO:0043161">
    <property type="term" value="P:proteasome-mediated ubiquitin-dependent protein catabolic process"/>
    <property type="evidence" value="ECO:0007669"/>
    <property type="project" value="InterPro"/>
</dbReference>
<dbReference type="InterPro" id="IPR029055">
    <property type="entry name" value="Ntn_hydrolases_N"/>
</dbReference>
<keyword evidence="2 4" id="KW-0647">Proteasome</keyword>
<dbReference type="SUPFAM" id="SSF56235">
    <property type="entry name" value="N-terminal nucleophile aminohydrolases (Ntn hydrolases)"/>
    <property type="match status" value="1"/>
</dbReference>
<reference evidence="7 8" key="3">
    <citation type="journal article" date="2016" name="Sci. Rep.">
        <title>Genome-wide diversity and gene expression profiling of Babesia microti isolates identify polymorphic genes that mediate host-pathogen interactions.</title>
        <authorList>
            <person name="Silva J.C."/>
            <person name="Cornillot E."/>
            <person name="McCracken C."/>
            <person name="Usmani-Brown S."/>
            <person name="Dwivedi A."/>
            <person name="Ifeonu O.O."/>
            <person name="Crabtree J."/>
            <person name="Gotia H.T."/>
            <person name="Virji A.Z."/>
            <person name="Reynes C."/>
            <person name="Colinge J."/>
            <person name="Kumar V."/>
            <person name="Lawres L."/>
            <person name="Pazzi J.E."/>
            <person name="Pablo J.V."/>
            <person name="Hung C."/>
            <person name="Brancato J."/>
            <person name="Kumari P."/>
            <person name="Orvis J."/>
            <person name="Tretina K."/>
            <person name="Chibucos M."/>
            <person name="Ott S."/>
            <person name="Sadzewicz L."/>
            <person name="Sengamalay N."/>
            <person name="Shetty A.C."/>
            <person name="Su Q."/>
            <person name="Tallon L."/>
            <person name="Fraser C.M."/>
            <person name="Frutos R."/>
            <person name="Molina D.M."/>
            <person name="Krause P.J."/>
            <person name="Ben Mamoun C."/>
        </authorList>
    </citation>
    <scope>NUCLEOTIDE SEQUENCE [LARGE SCALE GENOMIC DNA]</scope>
    <source>
        <strain evidence="7 8">RI</strain>
    </source>
</reference>
<dbReference type="Proteomes" id="UP000002899">
    <property type="component" value="Chromosome IV"/>
</dbReference>
<keyword evidence="7" id="KW-0378">Hydrolase</keyword>
<dbReference type="PANTHER" id="PTHR11599">
    <property type="entry name" value="PROTEASOME SUBUNIT ALPHA/BETA"/>
    <property type="match status" value="1"/>
</dbReference>
<dbReference type="AlphaFoldDB" id="I7IS03"/>
<proteinExistence type="inferred from homology"/>
<dbReference type="EMBL" id="LN871599">
    <property type="protein sequence ID" value="CCF75196.1"/>
    <property type="molecule type" value="Genomic_DNA"/>
</dbReference>
<reference evidence="7 8" key="1">
    <citation type="journal article" date="2012" name="Nucleic Acids Res.">
        <title>Sequencing of the smallest Apicomplexan genome from the human pathogen Babesia microti.</title>
        <authorList>
            <person name="Cornillot E."/>
            <person name="Hadj-Kaddour K."/>
            <person name="Dassouli A."/>
            <person name="Noel B."/>
            <person name="Ranwez V."/>
            <person name="Vacherie B."/>
            <person name="Augagneur Y."/>
            <person name="Bres V."/>
            <person name="Duclos A."/>
            <person name="Randazzo S."/>
            <person name="Carcy B."/>
            <person name="Debierre-Grockiego F."/>
            <person name="Delbecq S."/>
            <person name="Moubri-Menage K."/>
            <person name="Shams-Eldin H."/>
            <person name="Usmani-Brown S."/>
            <person name="Bringaud F."/>
            <person name="Wincker P."/>
            <person name="Vivares C.P."/>
            <person name="Schwarz R.T."/>
            <person name="Schetters T.P."/>
            <person name="Krause P.J."/>
            <person name="Gorenflot A."/>
            <person name="Berry V."/>
            <person name="Barbe V."/>
            <person name="Ben Mamoun C."/>
        </authorList>
    </citation>
    <scope>NUCLEOTIDE SEQUENCE [LARGE SCALE GENOMIC DNA]</scope>
    <source>
        <strain evidence="7 8">RI</strain>
    </source>
</reference>
<comment type="similarity">
    <text evidence="4 5">Belongs to the peptidase T1A family.</text>
</comment>
<reference evidence="7 8" key="2">
    <citation type="journal article" date="2013" name="PLoS ONE">
        <title>Whole genome mapping and re-organization of the nuclear and mitochondrial genomes of Babesia microti isolates.</title>
        <authorList>
            <person name="Cornillot E."/>
            <person name="Dassouli A."/>
            <person name="Garg A."/>
            <person name="Pachikara N."/>
            <person name="Randazzo S."/>
            <person name="Depoix D."/>
            <person name="Carcy B."/>
            <person name="Delbecq S."/>
            <person name="Frutos R."/>
            <person name="Silva J.C."/>
            <person name="Sutton R."/>
            <person name="Krause P.J."/>
            <person name="Mamoun C.B."/>
        </authorList>
    </citation>
    <scope>NUCLEOTIDE SEQUENCE [LARGE SCALE GENOMIC DNA]</scope>
    <source>
        <strain evidence="7 8">RI</strain>
    </source>
</reference>
<feature type="domain" description="Proteasome alpha-type subunits" evidence="6">
    <location>
        <begin position="8"/>
        <end position="30"/>
    </location>
</feature>
<dbReference type="GO" id="GO:0005737">
    <property type="term" value="C:cytoplasm"/>
    <property type="evidence" value="ECO:0007669"/>
    <property type="project" value="UniProtKB-SubCell"/>
</dbReference>
<evidence type="ECO:0000256" key="4">
    <source>
        <dbReference type="PROSITE-ProRule" id="PRU00808"/>
    </source>
</evidence>
<dbReference type="GO" id="GO:0005634">
    <property type="term" value="C:nucleus"/>
    <property type="evidence" value="ECO:0007669"/>
    <property type="project" value="UniProtKB-SubCell"/>
</dbReference>
<evidence type="ECO:0000256" key="3">
    <source>
        <dbReference type="ARBA" id="ARBA00023242"/>
    </source>
</evidence>
<dbReference type="Pfam" id="PF00227">
    <property type="entry name" value="Proteasome"/>
    <property type="match status" value="1"/>
</dbReference>
<keyword evidence="8" id="KW-1185">Reference proteome</keyword>
<evidence type="ECO:0000259" key="6">
    <source>
        <dbReference type="PROSITE" id="PS00388"/>
    </source>
</evidence>
<dbReference type="KEGG" id="bmic:BmR1_04g04985"/>
<dbReference type="PROSITE" id="PS51475">
    <property type="entry name" value="PROTEASOME_ALPHA_2"/>
    <property type="match status" value="1"/>
</dbReference>
<dbReference type="Gene3D" id="3.60.20.10">
    <property type="entry name" value="Glutamine Phosphoribosylpyrophosphate, subunit 1, domain 1"/>
    <property type="match status" value="1"/>
</dbReference>
<dbReference type="PROSITE" id="PS00388">
    <property type="entry name" value="PROTEASOME_ALPHA_1"/>
    <property type="match status" value="1"/>
</dbReference>
<dbReference type="NCBIfam" id="NF003075">
    <property type="entry name" value="PRK03996.1"/>
    <property type="match status" value="1"/>
</dbReference>
<dbReference type="GO" id="GO:0019773">
    <property type="term" value="C:proteasome core complex, alpha-subunit complex"/>
    <property type="evidence" value="ECO:0007669"/>
    <property type="project" value="UniProtKB-UniRule"/>
</dbReference>
<dbReference type="InterPro" id="IPR000426">
    <property type="entry name" value="Proteasome_asu_N"/>
</dbReference>
<comment type="subunit">
    <text evidence="5">The 26S proteasome consists of a 20S proteasome core and two 19S regulatory subunits.</text>
</comment>
<dbReference type="VEuPathDB" id="PiroplasmaDB:BmR1_04g04985"/>
<dbReference type="RefSeq" id="XP_012649604.1">
    <property type="nucleotide sequence ID" value="XM_012794150.1"/>
</dbReference>
<name>I7IS03_BABMR</name>
<organism evidence="7 8">
    <name type="scientific">Babesia microti (strain RI)</name>
    <dbReference type="NCBI Taxonomy" id="1133968"/>
    <lineage>
        <taxon>Eukaryota</taxon>
        <taxon>Sar</taxon>
        <taxon>Alveolata</taxon>
        <taxon>Apicomplexa</taxon>
        <taxon>Aconoidasida</taxon>
        <taxon>Piroplasmida</taxon>
        <taxon>Babesiidae</taxon>
        <taxon>Babesia</taxon>
    </lineage>
</organism>
<dbReference type="InterPro" id="IPR023332">
    <property type="entry name" value="Proteasome_alpha-type"/>
</dbReference>
<dbReference type="OrthoDB" id="431557at2759"/>
<dbReference type="InterPro" id="IPR001353">
    <property type="entry name" value="Proteasome_sua/b"/>
</dbReference>
<protein>
    <recommendedName>
        <fullName evidence="5">Proteasome subunit alpha type</fullName>
    </recommendedName>
</protein>
<gene>
    <name evidence="7" type="ORF">BmR1_04g04985</name>
</gene>
<comment type="subcellular location">
    <subcellularLocation>
        <location evidence="5">Cytoplasm</location>
    </subcellularLocation>
    <subcellularLocation>
        <location evidence="5">Nucleus</location>
    </subcellularLocation>
</comment>
<keyword evidence="3 5" id="KW-0539">Nucleus</keyword>
<evidence type="ECO:0000256" key="5">
    <source>
        <dbReference type="RuleBase" id="RU000551"/>
    </source>
</evidence>
<evidence type="ECO:0000313" key="8">
    <source>
        <dbReference type="Proteomes" id="UP000002899"/>
    </source>
</evidence>